<dbReference type="RefSeq" id="XP_005713946.1">
    <property type="nucleotide sequence ID" value="XM_005713889.1"/>
</dbReference>
<dbReference type="GeneID" id="17321661"/>
<dbReference type="Proteomes" id="UP000012073">
    <property type="component" value="Unassembled WGS sequence"/>
</dbReference>
<feature type="region of interest" description="Disordered" evidence="1">
    <location>
        <begin position="1"/>
        <end position="20"/>
    </location>
</feature>
<evidence type="ECO:0000313" key="3">
    <source>
        <dbReference type="Proteomes" id="UP000012073"/>
    </source>
</evidence>
<gene>
    <name evidence="2" type="ORF">CHC_T00002819001</name>
</gene>
<reference evidence="3" key="1">
    <citation type="journal article" date="2013" name="Proc. Natl. Acad. Sci. U.S.A.">
        <title>Genome structure and metabolic features in the red seaweed Chondrus crispus shed light on evolution of the Archaeplastida.</title>
        <authorList>
            <person name="Collen J."/>
            <person name="Porcel B."/>
            <person name="Carre W."/>
            <person name="Ball S.G."/>
            <person name="Chaparro C."/>
            <person name="Tonon T."/>
            <person name="Barbeyron T."/>
            <person name="Michel G."/>
            <person name="Noel B."/>
            <person name="Valentin K."/>
            <person name="Elias M."/>
            <person name="Artiguenave F."/>
            <person name="Arun A."/>
            <person name="Aury J.M."/>
            <person name="Barbosa-Neto J.F."/>
            <person name="Bothwell J.H."/>
            <person name="Bouget F.Y."/>
            <person name="Brillet L."/>
            <person name="Cabello-Hurtado F."/>
            <person name="Capella-Gutierrez S."/>
            <person name="Charrier B."/>
            <person name="Cladiere L."/>
            <person name="Cock J.M."/>
            <person name="Coelho S.M."/>
            <person name="Colleoni C."/>
            <person name="Czjzek M."/>
            <person name="Da Silva C."/>
            <person name="Delage L."/>
            <person name="Denoeud F."/>
            <person name="Deschamps P."/>
            <person name="Dittami S.M."/>
            <person name="Gabaldon T."/>
            <person name="Gachon C.M."/>
            <person name="Groisillier A."/>
            <person name="Herve C."/>
            <person name="Jabbari K."/>
            <person name="Katinka M."/>
            <person name="Kloareg B."/>
            <person name="Kowalczyk N."/>
            <person name="Labadie K."/>
            <person name="Leblanc C."/>
            <person name="Lopez P.J."/>
            <person name="McLachlan D.H."/>
            <person name="Meslet-Cladiere L."/>
            <person name="Moustafa A."/>
            <person name="Nehr Z."/>
            <person name="Nyvall Collen P."/>
            <person name="Panaud O."/>
            <person name="Partensky F."/>
            <person name="Poulain J."/>
            <person name="Rensing S.A."/>
            <person name="Rousvoal S."/>
            <person name="Samson G."/>
            <person name="Symeonidi A."/>
            <person name="Weissenbach J."/>
            <person name="Zambounis A."/>
            <person name="Wincker P."/>
            <person name="Boyen C."/>
        </authorList>
    </citation>
    <scope>NUCLEOTIDE SEQUENCE [LARGE SCALE GENOMIC DNA]</scope>
    <source>
        <strain evidence="3">cv. Stackhouse</strain>
    </source>
</reference>
<protein>
    <submittedName>
        <fullName evidence="2">Uncharacterized protein</fullName>
    </submittedName>
</protein>
<keyword evidence="3" id="KW-1185">Reference proteome</keyword>
<evidence type="ECO:0000313" key="2">
    <source>
        <dbReference type="EMBL" id="CDF34127.1"/>
    </source>
</evidence>
<dbReference type="Gramene" id="CDF34127">
    <property type="protein sequence ID" value="CDF34127"/>
    <property type="gene ID" value="CHC_T00002819001"/>
</dbReference>
<sequence length="78" mass="8802">MVGQSAMDSISMARGTREDQSPKVRYNLDVDFPFAVGKGYFHVVWLDQALRVDRDTSNGKNWLNIYVYGGPTERCTAV</sequence>
<proteinExistence type="predicted"/>
<evidence type="ECO:0000256" key="1">
    <source>
        <dbReference type="SAM" id="MobiDB-lite"/>
    </source>
</evidence>
<dbReference type="AlphaFoldDB" id="R7Q6G1"/>
<dbReference type="EMBL" id="HG001674">
    <property type="protein sequence ID" value="CDF34127.1"/>
    <property type="molecule type" value="Genomic_DNA"/>
</dbReference>
<dbReference type="OrthoDB" id="423069at2759"/>
<dbReference type="KEGG" id="ccp:CHC_T00002819001"/>
<accession>R7Q6G1</accession>
<organism evidence="2 3">
    <name type="scientific">Chondrus crispus</name>
    <name type="common">Carrageen Irish moss</name>
    <name type="synonym">Polymorpha crispa</name>
    <dbReference type="NCBI Taxonomy" id="2769"/>
    <lineage>
        <taxon>Eukaryota</taxon>
        <taxon>Rhodophyta</taxon>
        <taxon>Florideophyceae</taxon>
        <taxon>Rhodymeniophycidae</taxon>
        <taxon>Gigartinales</taxon>
        <taxon>Gigartinaceae</taxon>
        <taxon>Chondrus</taxon>
    </lineage>
</organism>
<name>R7Q6G1_CHOCR</name>